<dbReference type="SUPFAM" id="SSF50447">
    <property type="entry name" value="Translation proteins"/>
    <property type="match status" value="1"/>
</dbReference>
<dbReference type="FunFam" id="3.30.70.870:FF:000004">
    <property type="entry name" value="Translation factor GUF1, mitochondrial"/>
    <property type="match status" value="1"/>
</dbReference>
<dbReference type="FunFam" id="3.40.50.300:FF:000078">
    <property type="entry name" value="Elongation factor 4"/>
    <property type="match status" value="1"/>
</dbReference>
<evidence type="ECO:0000256" key="2">
    <source>
        <dbReference type="ARBA" id="ARBA00022475"/>
    </source>
</evidence>
<dbReference type="InterPro" id="IPR035647">
    <property type="entry name" value="EFG_III/V"/>
</dbReference>
<dbReference type="CDD" id="cd16260">
    <property type="entry name" value="EF4_III"/>
    <property type="match status" value="1"/>
</dbReference>
<keyword evidence="6 12" id="KW-0342">GTP-binding</keyword>
<dbReference type="InterPro" id="IPR000640">
    <property type="entry name" value="EFG_V-like"/>
</dbReference>
<dbReference type="Pfam" id="PF00009">
    <property type="entry name" value="GTP_EFTU"/>
    <property type="match status" value="1"/>
</dbReference>
<dbReference type="Gene3D" id="2.40.30.10">
    <property type="entry name" value="Translation factors"/>
    <property type="match status" value="1"/>
</dbReference>
<organism evidence="14 15">
    <name type="scientific">Clostridium polyendosporum</name>
    <dbReference type="NCBI Taxonomy" id="69208"/>
    <lineage>
        <taxon>Bacteria</taxon>
        <taxon>Bacillati</taxon>
        <taxon>Bacillota</taxon>
        <taxon>Clostridia</taxon>
        <taxon>Eubacteriales</taxon>
        <taxon>Clostridiaceae</taxon>
        <taxon>Clostridium</taxon>
    </lineage>
</organism>
<evidence type="ECO:0000256" key="9">
    <source>
        <dbReference type="ARBA" id="ARBA00057626"/>
    </source>
</evidence>
<evidence type="ECO:0000256" key="7">
    <source>
        <dbReference type="ARBA" id="ARBA00023136"/>
    </source>
</evidence>
<dbReference type="Pfam" id="PF00679">
    <property type="entry name" value="EFG_C"/>
    <property type="match status" value="1"/>
</dbReference>
<dbReference type="CDD" id="cd03699">
    <property type="entry name" value="EF4_II"/>
    <property type="match status" value="1"/>
</dbReference>
<dbReference type="EMBL" id="BOPZ01000004">
    <property type="protein sequence ID" value="GIM28102.1"/>
    <property type="molecule type" value="Genomic_DNA"/>
</dbReference>
<dbReference type="Gene3D" id="3.30.70.2570">
    <property type="entry name" value="Elongation factor 4, C-terminal domain"/>
    <property type="match status" value="1"/>
</dbReference>
<dbReference type="InterPro" id="IPR013842">
    <property type="entry name" value="LepA_CTD"/>
</dbReference>
<keyword evidence="14" id="KW-0251">Elongation factor</keyword>
<dbReference type="SUPFAM" id="SSF52540">
    <property type="entry name" value="P-loop containing nucleoside triphosphate hydrolases"/>
    <property type="match status" value="1"/>
</dbReference>
<dbReference type="PROSITE" id="PS51722">
    <property type="entry name" value="G_TR_2"/>
    <property type="match status" value="1"/>
</dbReference>
<dbReference type="Pfam" id="PF03144">
    <property type="entry name" value="GTP_EFTU_D2"/>
    <property type="match status" value="1"/>
</dbReference>
<dbReference type="PROSITE" id="PS00301">
    <property type="entry name" value="G_TR_1"/>
    <property type="match status" value="1"/>
</dbReference>
<dbReference type="InterPro" id="IPR038363">
    <property type="entry name" value="LepA_C_sf"/>
</dbReference>
<comment type="subcellular location">
    <subcellularLocation>
        <location evidence="12">Cell membrane</location>
        <topology evidence="12">Peripheral membrane protein</topology>
        <orientation evidence="12">Cytoplasmic side</orientation>
    </subcellularLocation>
</comment>
<keyword evidence="4 12" id="KW-0378">Hydrolase</keyword>
<dbReference type="SMART" id="SM00838">
    <property type="entry name" value="EFG_C"/>
    <property type="match status" value="1"/>
</dbReference>
<keyword evidence="15" id="KW-1185">Reference proteome</keyword>
<dbReference type="FunFam" id="3.30.70.2570:FF:000001">
    <property type="entry name" value="Translation factor GUF1, mitochondrial"/>
    <property type="match status" value="1"/>
</dbReference>
<comment type="similarity">
    <text evidence="1 12">Belongs to the TRAFAC class translation factor GTPase superfamily. Classic translation factor GTPase family. LepA subfamily.</text>
</comment>
<comment type="catalytic activity">
    <reaction evidence="8 12">
        <text>GTP + H2O = GDP + phosphate + H(+)</text>
        <dbReference type="Rhea" id="RHEA:19669"/>
        <dbReference type="ChEBI" id="CHEBI:15377"/>
        <dbReference type="ChEBI" id="CHEBI:15378"/>
        <dbReference type="ChEBI" id="CHEBI:37565"/>
        <dbReference type="ChEBI" id="CHEBI:43474"/>
        <dbReference type="ChEBI" id="CHEBI:58189"/>
        <dbReference type="EC" id="3.6.5.n1"/>
    </reaction>
</comment>
<dbReference type="GO" id="GO:0005525">
    <property type="term" value="F:GTP binding"/>
    <property type="evidence" value="ECO:0007669"/>
    <property type="project" value="UniProtKB-UniRule"/>
</dbReference>
<dbReference type="PANTHER" id="PTHR43512">
    <property type="entry name" value="TRANSLATION FACTOR GUF1-RELATED"/>
    <property type="match status" value="1"/>
</dbReference>
<gene>
    <name evidence="12 14" type="primary">lepA</name>
    <name evidence="14" type="ORF">CPJCM30710_07680</name>
</gene>
<reference evidence="14" key="1">
    <citation type="submission" date="2021-03" db="EMBL/GenBank/DDBJ databases">
        <title>Taxonomic study of Clostridium polyendosporum from meadow-gley soil under rice.</title>
        <authorList>
            <person name="Kobayashi H."/>
            <person name="Tanizawa Y."/>
            <person name="Yagura M."/>
        </authorList>
    </citation>
    <scope>NUCLEOTIDE SEQUENCE</scope>
    <source>
        <strain evidence="14">JCM 30710</strain>
    </source>
</reference>
<evidence type="ECO:0000256" key="12">
    <source>
        <dbReference type="HAMAP-Rule" id="MF_00071"/>
    </source>
</evidence>
<evidence type="ECO:0000259" key="13">
    <source>
        <dbReference type="PROSITE" id="PS51722"/>
    </source>
</evidence>
<evidence type="ECO:0000313" key="15">
    <source>
        <dbReference type="Proteomes" id="UP000679179"/>
    </source>
</evidence>
<dbReference type="PANTHER" id="PTHR43512:SF4">
    <property type="entry name" value="TRANSLATION FACTOR GUF1 HOMOLOG, CHLOROPLASTIC"/>
    <property type="match status" value="1"/>
</dbReference>
<dbReference type="GO" id="GO:0045727">
    <property type="term" value="P:positive regulation of translation"/>
    <property type="evidence" value="ECO:0007669"/>
    <property type="project" value="UniProtKB-UniRule"/>
</dbReference>
<name>A0A919RXH9_9CLOT</name>
<evidence type="ECO:0000256" key="6">
    <source>
        <dbReference type="ARBA" id="ARBA00023134"/>
    </source>
</evidence>
<dbReference type="GO" id="GO:0043022">
    <property type="term" value="F:ribosome binding"/>
    <property type="evidence" value="ECO:0007669"/>
    <property type="project" value="UniProtKB-UniRule"/>
</dbReference>
<dbReference type="NCBIfam" id="TIGR00231">
    <property type="entry name" value="small_GTP"/>
    <property type="match status" value="1"/>
</dbReference>
<dbReference type="GO" id="GO:0003746">
    <property type="term" value="F:translation elongation factor activity"/>
    <property type="evidence" value="ECO:0007669"/>
    <property type="project" value="UniProtKB-UniRule"/>
</dbReference>
<feature type="binding site" evidence="12">
    <location>
        <begin position="21"/>
        <end position="26"/>
    </location>
    <ligand>
        <name>GTP</name>
        <dbReference type="ChEBI" id="CHEBI:37565"/>
    </ligand>
</feature>
<dbReference type="GO" id="GO:0003924">
    <property type="term" value="F:GTPase activity"/>
    <property type="evidence" value="ECO:0007669"/>
    <property type="project" value="UniProtKB-UniRule"/>
</dbReference>
<dbReference type="Proteomes" id="UP000679179">
    <property type="component" value="Unassembled WGS sequence"/>
</dbReference>
<comment type="similarity">
    <text evidence="10">Belongs to the GTP-binding elongation factor family. LepA subfamily.</text>
</comment>
<dbReference type="InterPro" id="IPR027417">
    <property type="entry name" value="P-loop_NTPase"/>
</dbReference>
<evidence type="ECO:0000256" key="4">
    <source>
        <dbReference type="ARBA" id="ARBA00022801"/>
    </source>
</evidence>
<dbReference type="InterPro" id="IPR006297">
    <property type="entry name" value="EF-4"/>
</dbReference>
<evidence type="ECO:0000256" key="5">
    <source>
        <dbReference type="ARBA" id="ARBA00022917"/>
    </source>
</evidence>
<dbReference type="InterPro" id="IPR035654">
    <property type="entry name" value="LepA_IV"/>
</dbReference>
<dbReference type="Gene3D" id="3.30.70.870">
    <property type="entry name" value="Elongation Factor G (Translational Gtpase), domain 3"/>
    <property type="match status" value="1"/>
</dbReference>
<feature type="binding site" evidence="12">
    <location>
        <begin position="138"/>
        <end position="141"/>
    </location>
    <ligand>
        <name>GTP</name>
        <dbReference type="ChEBI" id="CHEBI:37565"/>
    </ligand>
</feature>
<proteinExistence type="inferred from homology"/>
<comment type="caution">
    <text evidence="14">The sequence shown here is derived from an EMBL/GenBank/DDBJ whole genome shotgun (WGS) entry which is preliminary data.</text>
</comment>
<dbReference type="GO" id="GO:0005886">
    <property type="term" value="C:plasma membrane"/>
    <property type="evidence" value="ECO:0007669"/>
    <property type="project" value="UniProtKB-SubCell"/>
</dbReference>
<dbReference type="AlphaFoldDB" id="A0A919RXH9"/>
<evidence type="ECO:0000256" key="10">
    <source>
        <dbReference type="ARBA" id="ARBA00061052"/>
    </source>
</evidence>
<dbReference type="Gene3D" id="3.40.50.300">
    <property type="entry name" value="P-loop containing nucleotide triphosphate hydrolases"/>
    <property type="match status" value="1"/>
</dbReference>
<dbReference type="InterPro" id="IPR004161">
    <property type="entry name" value="EFTu-like_2"/>
</dbReference>
<dbReference type="InterPro" id="IPR005225">
    <property type="entry name" value="Small_GTP-bd"/>
</dbReference>
<dbReference type="CDD" id="cd03709">
    <property type="entry name" value="lepA_C"/>
    <property type="match status" value="1"/>
</dbReference>
<dbReference type="EC" id="3.6.5.n1" evidence="11 12"/>
<keyword evidence="5 12" id="KW-0648">Protein biosynthesis</keyword>
<evidence type="ECO:0000256" key="11">
    <source>
        <dbReference type="ARBA" id="ARBA00066744"/>
    </source>
</evidence>
<evidence type="ECO:0000313" key="14">
    <source>
        <dbReference type="EMBL" id="GIM28102.1"/>
    </source>
</evidence>
<dbReference type="SUPFAM" id="SSF54980">
    <property type="entry name" value="EF-G C-terminal domain-like"/>
    <property type="match status" value="2"/>
</dbReference>
<dbReference type="FunFam" id="2.40.30.10:FF:000015">
    <property type="entry name" value="Translation factor GUF1, mitochondrial"/>
    <property type="match status" value="1"/>
</dbReference>
<dbReference type="FunFam" id="3.30.70.240:FF:000007">
    <property type="entry name" value="Translation factor GUF1, mitochondrial"/>
    <property type="match status" value="1"/>
</dbReference>
<dbReference type="InterPro" id="IPR009000">
    <property type="entry name" value="Transl_B-barrel_sf"/>
</dbReference>
<evidence type="ECO:0000256" key="1">
    <source>
        <dbReference type="ARBA" id="ARBA00005454"/>
    </source>
</evidence>
<dbReference type="InterPro" id="IPR000795">
    <property type="entry name" value="T_Tr_GTP-bd_dom"/>
</dbReference>
<keyword evidence="7 12" id="KW-0472">Membrane</keyword>
<dbReference type="InterPro" id="IPR031157">
    <property type="entry name" value="G_TR_CS"/>
</dbReference>
<keyword evidence="3 12" id="KW-0547">Nucleotide-binding</keyword>
<dbReference type="PRINTS" id="PR00315">
    <property type="entry name" value="ELONGATNFCT"/>
</dbReference>
<evidence type="ECO:0000256" key="3">
    <source>
        <dbReference type="ARBA" id="ARBA00022741"/>
    </source>
</evidence>
<dbReference type="HAMAP" id="MF_00071">
    <property type="entry name" value="LepA"/>
    <property type="match status" value="1"/>
</dbReference>
<keyword evidence="2 12" id="KW-1003">Cell membrane</keyword>
<feature type="domain" description="Tr-type G" evidence="13">
    <location>
        <begin position="9"/>
        <end position="191"/>
    </location>
</feature>
<comment type="function">
    <text evidence="9 12">Required for accurate and efficient protein synthesis under certain stress conditions. May act as a fidelity factor of the translation reaction, by catalyzing a one-codon backward translocation of tRNAs on improperly translocated ribosomes. Back-translocation proceeds from a post-translocation (POST) complex to a pre-translocation (PRE) complex, thus giving elongation factor G a second chance to translocate the tRNAs correctly. Binds to ribosomes in a GTP-dependent manner.</text>
</comment>
<dbReference type="NCBIfam" id="TIGR01393">
    <property type="entry name" value="lepA"/>
    <property type="match status" value="1"/>
</dbReference>
<dbReference type="Pfam" id="PF06421">
    <property type="entry name" value="LepA_C"/>
    <property type="match status" value="1"/>
</dbReference>
<protein>
    <recommendedName>
        <fullName evidence="11 12">Elongation factor 4</fullName>
        <shortName evidence="12">EF-4</shortName>
        <ecNumber evidence="11 12">3.6.5.n1</ecNumber>
    </recommendedName>
    <alternativeName>
        <fullName evidence="12">Ribosomal back-translocase LepA</fullName>
    </alternativeName>
</protein>
<accession>A0A919RXH9</accession>
<dbReference type="Gene3D" id="3.30.70.240">
    <property type="match status" value="1"/>
</dbReference>
<evidence type="ECO:0000256" key="8">
    <source>
        <dbReference type="ARBA" id="ARBA00050293"/>
    </source>
</evidence>
<sequence>MNMQSERQKHIRNFSIVAHIDHGKSTLADRLLETTGTLTKREMEEQVLDNMELEKERGITIKSQAARLVYRRDNGEEYILNLIDTPGHVDFNYEVSRSLAACEGAILVVDATQGIQAQTLANCYLALDNNLEIVPVINKIDLPSARPDEIKQEIEDVIGIEAHDAPLVSAKTGLNIKDVLEAVIEKVSAPTGDEDAPLKALIFDSFYDSYKGVVCYVRVKEGTVKPGTKIKLMATNKVYEVTEVGVFTPAFMPISELRAGDVGYVTGSIKNVRDARVGDTITEANRPTDKPLPGYKPAISMVFSGIYPVDGAKYEELKEALEKLQINDASLSFEPETSVALGFGFRCGFLGLLHMEIIQERIEREFNLDIITTAPSVIYRVIKTDGEVIELTNPTNLPPQTEIDYMEEPMVKASIISPTDYVGPVMDLCQDRRGKFLDMQYIETTRVVINYDIPLNEIVYDFFDALKSRTKGYASLDYELKGYIQSELVKLDILLNGDTVDALSMIVPKERAYQRGRGIAEKLKEIIPRQLFEIPIQATVGSKVIARETVKAMRKDVLAKCYGGDISRKKKLLEKQKEGKKRMRQVGSVEVPQEAFMAVLKVE</sequence>
<dbReference type="CDD" id="cd01890">
    <property type="entry name" value="LepA"/>
    <property type="match status" value="1"/>
</dbReference>